<protein>
    <submittedName>
        <fullName evidence="2">(Dimethylallyl)adenosine tRNAmethylthiotransferase MiaB</fullName>
    </submittedName>
</protein>
<comment type="caution">
    <text evidence="2">The sequence shown here is derived from an EMBL/GenBank/DDBJ whole genome shotgun (WGS) entry which is preliminary data.</text>
</comment>
<dbReference type="AlphaFoldDB" id="A0A5A7NZ50"/>
<sequence>MGTGAFVQAQAFFFMNGTDTKADSLSNRLNRPVRSVWHVHVEESWPRFTPRGQAAAKRKEQTGGSGAKSSNSKKQQASKAKGKRKRMWLTMIVKLSLKICTKNLHKSSLLIWKTEKEKEKEKEEKRDMPYLMIITLKDDQVGVKEEN</sequence>
<accession>A0A5A7NZ50</accession>
<evidence type="ECO:0000256" key="1">
    <source>
        <dbReference type="SAM" id="MobiDB-lite"/>
    </source>
</evidence>
<keyword evidence="2" id="KW-0808">Transferase</keyword>
<dbReference type="GO" id="GO:0016740">
    <property type="term" value="F:transferase activity"/>
    <property type="evidence" value="ECO:0007669"/>
    <property type="project" value="UniProtKB-KW"/>
</dbReference>
<name>A0A5A7NZ50_STRAF</name>
<evidence type="ECO:0000313" key="3">
    <source>
        <dbReference type="Proteomes" id="UP000325081"/>
    </source>
</evidence>
<dbReference type="Proteomes" id="UP000325081">
    <property type="component" value="Unassembled WGS sequence"/>
</dbReference>
<evidence type="ECO:0000313" key="2">
    <source>
        <dbReference type="EMBL" id="GER25541.1"/>
    </source>
</evidence>
<feature type="region of interest" description="Disordered" evidence="1">
    <location>
        <begin position="48"/>
        <end position="85"/>
    </location>
</feature>
<feature type="compositionally biased region" description="Low complexity" evidence="1">
    <location>
        <begin position="67"/>
        <end position="79"/>
    </location>
</feature>
<dbReference type="EMBL" id="BKCP01000225">
    <property type="protein sequence ID" value="GER25541.1"/>
    <property type="molecule type" value="Genomic_DNA"/>
</dbReference>
<reference evidence="3" key="1">
    <citation type="journal article" date="2019" name="Curr. Biol.">
        <title>Genome Sequence of Striga asiatica Provides Insight into the Evolution of Plant Parasitism.</title>
        <authorList>
            <person name="Yoshida S."/>
            <person name="Kim S."/>
            <person name="Wafula E.K."/>
            <person name="Tanskanen J."/>
            <person name="Kim Y.M."/>
            <person name="Honaas L."/>
            <person name="Yang Z."/>
            <person name="Spallek T."/>
            <person name="Conn C.E."/>
            <person name="Ichihashi Y."/>
            <person name="Cheong K."/>
            <person name="Cui S."/>
            <person name="Der J.P."/>
            <person name="Gundlach H."/>
            <person name="Jiao Y."/>
            <person name="Hori C."/>
            <person name="Ishida J.K."/>
            <person name="Kasahara H."/>
            <person name="Kiba T."/>
            <person name="Kim M.S."/>
            <person name="Koo N."/>
            <person name="Laohavisit A."/>
            <person name="Lee Y.H."/>
            <person name="Lumba S."/>
            <person name="McCourt P."/>
            <person name="Mortimer J.C."/>
            <person name="Mutuku J.M."/>
            <person name="Nomura T."/>
            <person name="Sasaki-Sekimoto Y."/>
            <person name="Seto Y."/>
            <person name="Wang Y."/>
            <person name="Wakatake T."/>
            <person name="Sakakibara H."/>
            <person name="Demura T."/>
            <person name="Yamaguchi S."/>
            <person name="Yoneyama K."/>
            <person name="Manabe R.I."/>
            <person name="Nelson D.C."/>
            <person name="Schulman A.H."/>
            <person name="Timko M.P."/>
            <person name="dePamphilis C.W."/>
            <person name="Choi D."/>
            <person name="Shirasu K."/>
        </authorList>
    </citation>
    <scope>NUCLEOTIDE SEQUENCE [LARGE SCALE GENOMIC DNA]</scope>
    <source>
        <strain evidence="3">cv. UVA1</strain>
    </source>
</reference>
<keyword evidence="3" id="KW-1185">Reference proteome</keyword>
<proteinExistence type="predicted"/>
<organism evidence="2 3">
    <name type="scientific">Striga asiatica</name>
    <name type="common">Asiatic witchweed</name>
    <name type="synonym">Buchnera asiatica</name>
    <dbReference type="NCBI Taxonomy" id="4170"/>
    <lineage>
        <taxon>Eukaryota</taxon>
        <taxon>Viridiplantae</taxon>
        <taxon>Streptophyta</taxon>
        <taxon>Embryophyta</taxon>
        <taxon>Tracheophyta</taxon>
        <taxon>Spermatophyta</taxon>
        <taxon>Magnoliopsida</taxon>
        <taxon>eudicotyledons</taxon>
        <taxon>Gunneridae</taxon>
        <taxon>Pentapetalae</taxon>
        <taxon>asterids</taxon>
        <taxon>lamiids</taxon>
        <taxon>Lamiales</taxon>
        <taxon>Orobanchaceae</taxon>
        <taxon>Buchnereae</taxon>
        <taxon>Striga</taxon>
    </lineage>
</organism>
<gene>
    <name evidence="2" type="ORF">STAS_01130</name>
</gene>